<keyword evidence="2" id="KW-0732">Signal</keyword>
<dbReference type="Pfam" id="PF11776">
    <property type="entry name" value="RcnB"/>
    <property type="match status" value="1"/>
</dbReference>
<proteinExistence type="predicted"/>
<dbReference type="InterPro" id="IPR024572">
    <property type="entry name" value="RcnB"/>
</dbReference>
<dbReference type="EMBL" id="QLTA01000003">
    <property type="protein sequence ID" value="RAR85860.1"/>
    <property type="molecule type" value="Genomic_DNA"/>
</dbReference>
<reference evidence="3 4" key="1">
    <citation type="submission" date="2018-06" db="EMBL/GenBank/DDBJ databases">
        <title>Genomic Encyclopedia of Archaeal and Bacterial Type Strains, Phase II (KMG-II): from individual species to whole genera.</title>
        <authorList>
            <person name="Goeker M."/>
        </authorList>
    </citation>
    <scope>NUCLEOTIDE SEQUENCE [LARGE SCALE GENOMIC DNA]</scope>
    <source>
        <strain evidence="3 4">CFPB 3232</strain>
    </source>
</reference>
<feature type="compositionally biased region" description="Basic residues" evidence="1">
    <location>
        <begin position="104"/>
        <end position="113"/>
    </location>
</feature>
<dbReference type="OrthoDB" id="6687316at2"/>
<evidence type="ECO:0000256" key="1">
    <source>
        <dbReference type="SAM" id="MobiDB-lite"/>
    </source>
</evidence>
<dbReference type="Proteomes" id="UP000248856">
    <property type="component" value="Unassembled WGS sequence"/>
</dbReference>
<feature type="chain" id="PRO_5016391058" evidence="2">
    <location>
        <begin position="39"/>
        <end position="175"/>
    </location>
</feature>
<dbReference type="AlphaFoldDB" id="A0A328ZHV2"/>
<feature type="compositionally biased region" description="Basic and acidic residues" evidence="1">
    <location>
        <begin position="49"/>
        <end position="73"/>
    </location>
</feature>
<gene>
    <name evidence="3" type="ORF">AX018_100392</name>
</gene>
<feature type="region of interest" description="Disordered" evidence="1">
    <location>
        <begin position="36"/>
        <end position="121"/>
    </location>
</feature>
<sequence>MPRSDPSPAAFSRTGLARAARAALAVAALGVLAAGARAQPYDGVPGYDRPSHGARHGDRDGRDGRRHELHDGRQAGPRHGPPPQAYHPNPHAGPGHRPGPPQHARAHGHRGAGPHHDWYQGGRIPPMYRSRHYVVNDWRRHHLAPPPRGYHWVQNGPDYLLITIGSGVIAQIVFR</sequence>
<protein>
    <submittedName>
        <fullName evidence="3">Nickel/cobalt transporter regulator</fullName>
    </submittedName>
</protein>
<dbReference type="Gene3D" id="3.10.450.160">
    <property type="entry name" value="inner membrane protein cigr"/>
    <property type="match status" value="1"/>
</dbReference>
<accession>A0A328ZHV2</accession>
<organism evidence="3 4">
    <name type="scientific">Paracidovorax anthurii</name>
    <dbReference type="NCBI Taxonomy" id="78229"/>
    <lineage>
        <taxon>Bacteria</taxon>
        <taxon>Pseudomonadati</taxon>
        <taxon>Pseudomonadota</taxon>
        <taxon>Betaproteobacteria</taxon>
        <taxon>Burkholderiales</taxon>
        <taxon>Comamonadaceae</taxon>
        <taxon>Paracidovorax</taxon>
    </lineage>
</organism>
<name>A0A328ZHV2_9BURK</name>
<dbReference type="RefSeq" id="WP_111875759.1">
    <property type="nucleotide sequence ID" value="NZ_CBCSGC010000028.1"/>
</dbReference>
<keyword evidence="4" id="KW-1185">Reference proteome</keyword>
<evidence type="ECO:0000256" key="2">
    <source>
        <dbReference type="SAM" id="SignalP"/>
    </source>
</evidence>
<comment type="caution">
    <text evidence="3">The sequence shown here is derived from an EMBL/GenBank/DDBJ whole genome shotgun (WGS) entry which is preliminary data.</text>
</comment>
<evidence type="ECO:0000313" key="4">
    <source>
        <dbReference type="Proteomes" id="UP000248856"/>
    </source>
</evidence>
<feature type="signal peptide" evidence="2">
    <location>
        <begin position="1"/>
        <end position="38"/>
    </location>
</feature>
<evidence type="ECO:0000313" key="3">
    <source>
        <dbReference type="EMBL" id="RAR85860.1"/>
    </source>
</evidence>